<dbReference type="Proteomes" id="UP000001070">
    <property type="component" value="Unassembled WGS sequence"/>
</dbReference>
<dbReference type="PROSITE" id="PS00786">
    <property type="entry name" value="5_NUCLEOTIDASE_2"/>
    <property type="match status" value="1"/>
</dbReference>
<proteinExistence type="inferred from homology"/>
<evidence type="ECO:0000256" key="4">
    <source>
        <dbReference type="ARBA" id="ARBA00022723"/>
    </source>
</evidence>
<dbReference type="FunFam" id="3.60.21.10:FF:000020">
    <property type="entry name" value="NT5E isoform 4"/>
    <property type="match status" value="1"/>
</dbReference>
<evidence type="ECO:0000256" key="5">
    <source>
        <dbReference type="ARBA" id="ARBA00022729"/>
    </source>
</evidence>
<dbReference type="GO" id="GO:0005886">
    <property type="term" value="C:plasma membrane"/>
    <property type="evidence" value="ECO:0007669"/>
    <property type="project" value="TreeGrafter"/>
</dbReference>
<dbReference type="GO" id="GO:0006196">
    <property type="term" value="P:AMP catabolic process"/>
    <property type="evidence" value="ECO:0007669"/>
    <property type="project" value="TreeGrafter"/>
</dbReference>
<evidence type="ECO:0000259" key="10">
    <source>
        <dbReference type="Pfam" id="PF02872"/>
    </source>
</evidence>
<evidence type="ECO:0000256" key="3">
    <source>
        <dbReference type="ARBA" id="ARBA00012643"/>
    </source>
</evidence>
<keyword evidence="7 8" id="KW-0378">Hydrolase</keyword>
<name>B4J931_DROGR</name>
<protein>
    <recommendedName>
        <fullName evidence="3">5'-nucleotidase</fullName>
        <ecNumber evidence="3">3.1.3.5</ecNumber>
    </recommendedName>
</protein>
<keyword evidence="4" id="KW-0479">Metal-binding</keyword>
<feature type="signal peptide" evidence="8">
    <location>
        <begin position="1"/>
        <end position="18"/>
    </location>
</feature>
<dbReference type="GO" id="GO:0000166">
    <property type="term" value="F:nucleotide binding"/>
    <property type="evidence" value="ECO:0007669"/>
    <property type="project" value="UniProtKB-KW"/>
</dbReference>
<dbReference type="GO" id="GO:0008253">
    <property type="term" value="F:5'-nucleotidase activity"/>
    <property type="evidence" value="ECO:0007669"/>
    <property type="project" value="UniProtKB-EC"/>
</dbReference>
<dbReference type="STRING" id="7222.B4J931"/>
<dbReference type="GO" id="GO:0046872">
    <property type="term" value="F:metal ion binding"/>
    <property type="evidence" value="ECO:0007669"/>
    <property type="project" value="UniProtKB-KW"/>
</dbReference>
<evidence type="ECO:0000256" key="8">
    <source>
        <dbReference type="RuleBase" id="RU362119"/>
    </source>
</evidence>
<evidence type="ECO:0000259" key="9">
    <source>
        <dbReference type="Pfam" id="PF00149"/>
    </source>
</evidence>
<feature type="domain" description="5'-Nucleotidase C-terminal" evidence="10">
    <location>
        <begin position="351"/>
        <end position="525"/>
    </location>
</feature>
<feature type="chain" id="PRO_5002811942" description="5'-nucleotidase" evidence="8">
    <location>
        <begin position="19"/>
        <end position="565"/>
    </location>
</feature>
<evidence type="ECO:0000256" key="2">
    <source>
        <dbReference type="ARBA" id="ARBA00006654"/>
    </source>
</evidence>
<dbReference type="HOGENOM" id="CLU_005854_7_1_1"/>
<dbReference type="PANTHER" id="PTHR11575:SF24">
    <property type="entry name" value="5'-NUCLEOTIDASE"/>
    <property type="match status" value="1"/>
</dbReference>
<dbReference type="SUPFAM" id="SSF56300">
    <property type="entry name" value="Metallo-dependent phosphatases"/>
    <property type="match status" value="1"/>
</dbReference>
<dbReference type="Pfam" id="PF00149">
    <property type="entry name" value="Metallophos"/>
    <property type="match status" value="1"/>
</dbReference>
<dbReference type="PANTHER" id="PTHR11575">
    <property type="entry name" value="5'-NUCLEOTIDASE-RELATED"/>
    <property type="match status" value="1"/>
</dbReference>
<dbReference type="Gene3D" id="3.60.21.10">
    <property type="match status" value="1"/>
</dbReference>
<dbReference type="PhylomeDB" id="B4J931"/>
<dbReference type="OMA" id="AADYNPV"/>
<keyword evidence="6 8" id="KW-0547">Nucleotide-binding</keyword>
<organism evidence="12">
    <name type="scientific">Drosophila grimshawi</name>
    <name type="common">Hawaiian fruit fly</name>
    <name type="synonym">Idiomyia grimshawi</name>
    <dbReference type="NCBI Taxonomy" id="7222"/>
    <lineage>
        <taxon>Eukaryota</taxon>
        <taxon>Metazoa</taxon>
        <taxon>Ecdysozoa</taxon>
        <taxon>Arthropoda</taxon>
        <taxon>Hexapoda</taxon>
        <taxon>Insecta</taxon>
        <taxon>Pterygota</taxon>
        <taxon>Neoptera</taxon>
        <taxon>Endopterygota</taxon>
        <taxon>Diptera</taxon>
        <taxon>Brachycera</taxon>
        <taxon>Muscomorpha</taxon>
        <taxon>Ephydroidea</taxon>
        <taxon>Drosophilidae</taxon>
        <taxon>Drosophila</taxon>
        <taxon>Hawaiian Drosophila</taxon>
    </lineage>
</organism>
<dbReference type="Gene3D" id="3.90.780.10">
    <property type="entry name" value="5'-Nucleotidase, C-terminal domain"/>
    <property type="match status" value="1"/>
</dbReference>
<sequence>MRMWILISLLAFNYTIKANPIADIKPAPTEFIILHNNDIHARFEQTNKNGGTCSQKDESKDNCFGGFPRIAHEVRKYREDAKNGGIPVLFLNAGDIYSGTTWFSVFKDKIASAFINKIQPDAMSLGNHEFDVDIKGLVPFLNDVSFPVLAANVDISQEADLVATNKLSNSTVLEVNGTKIGIIGYLTPKTKEDYIFKVEFHEEIVCINAEAKKLKEQGINILIALGHSGYLKDQEIARDCPDIDIVIGGHSHTFLDANQPVADKDDTNPEAVRGPYPTTVVQPSGKKVPVVQAFAYTKYLGKIHVQFDAEGNLIEINGSPILLNASVPQDQDLLDLLDVYRPNVTASAQQVIGHTKVFLEGGRICRLRECNLGNLIAESMVYARMMENKGAWTDWTDAPIALIPGGGIRTSIYKNNEGTISFRDMEETIPFENKLVMTRITGKTLLNALEHSATVRNTDSNGGFLQFAGIRVEYDYAKEEGQRVTSALVRCGECTVPEYSNLNATAYYKVVVPNFILNGGDGYTLTESVDPVTELLEKDDKGALQQYLESHSVVYPEVDGRIVIK</sequence>
<dbReference type="InterPro" id="IPR036907">
    <property type="entry name" value="5'-Nucleotdase_C_sf"/>
</dbReference>
<dbReference type="InterPro" id="IPR006179">
    <property type="entry name" value="5_nucleotidase/apyrase"/>
</dbReference>
<dbReference type="PRINTS" id="PR01607">
    <property type="entry name" value="APYRASEFAMLY"/>
</dbReference>
<comment type="catalytic activity">
    <reaction evidence="1">
        <text>a ribonucleoside 5'-phosphate + H2O = a ribonucleoside + phosphate</text>
        <dbReference type="Rhea" id="RHEA:12484"/>
        <dbReference type="ChEBI" id="CHEBI:15377"/>
        <dbReference type="ChEBI" id="CHEBI:18254"/>
        <dbReference type="ChEBI" id="CHEBI:43474"/>
        <dbReference type="ChEBI" id="CHEBI:58043"/>
        <dbReference type="EC" id="3.1.3.5"/>
    </reaction>
</comment>
<dbReference type="InParanoid" id="B4J931"/>
<dbReference type="FunFam" id="3.90.780.10:FF:000001">
    <property type="entry name" value="NT5E isoform 3"/>
    <property type="match status" value="1"/>
</dbReference>
<dbReference type="EMBL" id="CH916367">
    <property type="protein sequence ID" value="EDW01380.1"/>
    <property type="molecule type" value="Genomic_DNA"/>
</dbReference>
<dbReference type="InterPro" id="IPR004843">
    <property type="entry name" value="Calcineurin-like_PHP"/>
</dbReference>
<keyword evidence="12" id="KW-1185">Reference proteome</keyword>
<dbReference type="AlphaFoldDB" id="B4J931"/>
<reference evidence="11 12" key="1">
    <citation type="journal article" date="2007" name="Nature">
        <title>Evolution of genes and genomes on the Drosophila phylogeny.</title>
        <authorList>
            <consortium name="Drosophila 12 Genomes Consortium"/>
            <person name="Clark A.G."/>
            <person name="Eisen M.B."/>
            <person name="Smith D.R."/>
            <person name="Bergman C.M."/>
            <person name="Oliver B."/>
            <person name="Markow T.A."/>
            <person name="Kaufman T.C."/>
            <person name="Kellis M."/>
            <person name="Gelbart W."/>
            <person name="Iyer V.N."/>
            <person name="Pollard D.A."/>
            <person name="Sackton T.B."/>
            <person name="Larracuente A.M."/>
            <person name="Singh N.D."/>
            <person name="Abad J.P."/>
            <person name="Abt D.N."/>
            <person name="Adryan B."/>
            <person name="Aguade M."/>
            <person name="Akashi H."/>
            <person name="Anderson W.W."/>
            <person name="Aquadro C.F."/>
            <person name="Ardell D.H."/>
            <person name="Arguello R."/>
            <person name="Artieri C.G."/>
            <person name="Barbash D.A."/>
            <person name="Barker D."/>
            <person name="Barsanti P."/>
            <person name="Batterham P."/>
            <person name="Batzoglou S."/>
            <person name="Begun D."/>
            <person name="Bhutkar A."/>
            <person name="Blanco E."/>
            <person name="Bosak S.A."/>
            <person name="Bradley R.K."/>
            <person name="Brand A.D."/>
            <person name="Brent M.R."/>
            <person name="Brooks A.N."/>
            <person name="Brown R.H."/>
            <person name="Butlin R.K."/>
            <person name="Caggese C."/>
            <person name="Calvi B.R."/>
            <person name="Bernardo de Carvalho A."/>
            <person name="Caspi A."/>
            <person name="Castrezana S."/>
            <person name="Celniker S.E."/>
            <person name="Chang J.L."/>
            <person name="Chapple C."/>
            <person name="Chatterji S."/>
            <person name="Chinwalla A."/>
            <person name="Civetta A."/>
            <person name="Clifton S.W."/>
            <person name="Comeron J.M."/>
            <person name="Costello J.C."/>
            <person name="Coyne J.A."/>
            <person name="Daub J."/>
            <person name="David R.G."/>
            <person name="Delcher A.L."/>
            <person name="Delehaunty K."/>
            <person name="Do C.B."/>
            <person name="Ebling H."/>
            <person name="Edwards K."/>
            <person name="Eickbush T."/>
            <person name="Evans J.D."/>
            <person name="Filipski A."/>
            <person name="Findeiss S."/>
            <person name="Freyhult E."/>
            <person name="Fulton L."/>
            <person name="Fulton R."/>
            <person name="Garcia A.C."/>
            <person name="Gardiner A."/>
            <person name="Garfield D.A."/>
            <person name="Garvin B.E."/>
            <person name="Gibson G."/>
            <person name="Gilbert D."/>
            <person name="Gnerre S."/>
            <person name="Godfrey J."/>
            <person name="Good R."/>
            <person name="Gotea V."/>
            <person name="Gravely B."/>
            <person name="Greenberg A.J."/>
            <person name="Griffiths-Jones S."/>
            <person name="Gross S."/>
            <person name="Guigo R."/>
            <person name="Gustafson E.A."/>
            <person name="Haerty W."/>
            <person name="Hahn M.W."/>
            <person name="Halligan D.L."/>
            <person name="Halpern A.L."/>
            <person name="Halter G.M."/>
            <person name="Han M.V."/>
            <person name="Heger A."/>
            <person name="Hillier L."/>
            <person name="Hinrichs A.S."/>
            <person name="Holmes I."/>
            <person name="Hoskins R.A."/>
            <person name="Hubisz M.J."/>
            <person name="Hultmark D."/>
            <person name="Huntley M.A."/>
            <person name="Jaffe D.B."/>
            <person name="Jagadeeshan S."/>
            <person name="Jeck W.R."/>
            <person name="Johnson J."/>
            <person name="Jones C.D."/>
            <person name="Jordan W.C."/>
            <person name="Karpen G.H."/>
            <person name="Kataoka E."/>
            <person name="Keightley P.D."/>
            <person name="Kheradpour P."/>
            <person name="Kirkness E.F."/>
            <person name="Koerich L.B."/>
            <person name="Kristiansen K."/>
            <person name="Kudrna D."/>
            <person name="Kulathinal R.J."/>
            <person name="Kumar S."/>
            <person name="Kwok R."/>
            <person name="Lander E."/>
            <person name="Langley C.H."/>
            <person name="Lapoint R."/>
            <person name="Lazzaro B.P."/>
            <person name="Lee S.J."/>
            <person name="Levesque L."/>
            <person name="Li R."/>
            <person name="Lin C.F."/>
            <person name="Lin M.F."/>
            <person name="Lindblad-Toh K."/>
            <person name="Llopart A."/>
            <person name="Long M."/>
            <person name="Low L."/>
            <person name="Lozovsky E."/>
            <person name="Lu J."/>
            <person name="Luo M."/>
            <person name="Machado C.A."/>
            <person name="Makalowski W."/>
            <person name="Marzo M."/>
            <person name="Matsuda M."/>
            <person name="Matzkin L."/>
            <person name="McAllister B."/>
            <person name="McBride C.S."/>
            <person name="McKernan B."/>
            <person name="McKernan K."/>
            <person name="Mendez-Lago M."/>
            <person name="Minx P."/>
            <person name="Mollenhauer M.U."/>
            <person name="Montooth K."/>
            <person name="Mount S.M."/>
            <person name="Mu X."/>
            <person name="Myers E."/>
            <person name="Negre B."/>
            <person name="Newfeld S."/>
            <person name="Nielsen R."/>
            <person name="Noor M.A."/>
            <person name="O'Grady P."/>
            <person name="Pachter L."/>
            <person name="Papaceit M."/>
            <person name="Parisi M.J."/>
            <person name="Parisi M."/>
            <person name="Parts L."/>
            <person name="Pedersen J.S."/>
            <person name="Pesole G."/>
            <person name="Phillippy A.M."/>
            <person name="Ponting C.P."/>
            <person name="Pop M."/>
            <person name="Porcelli D."/>
            <person name="Powell J.R."/>
            <person name="Prohaska S."/>
            <person name="Pruitt K."/>
            <person name="Puig M."/>
            <person name="Quesneville H."/>
            <person name="Ram K.R."/>
            <person name="Rand D."/>
            <person name="Rasmussen M.D."/>
            <person name="Reed L.K."/>
            <person name="Reenan R."/>
            <person name="Reily A."/>
            <person name="Remington K.A."/>
            <person name="Rieger T.T."/>
            <person name="Ritchie M.G."/>
            <person name="Robin C."/>
            <person name="Rogers Y.H."/>
            <person name="Rohde C."/>
            <person name="Rozas J."/>
            <person name="Rubenfield M.J."/>
            <person name="Ruiz A."/>
            <person name="Russo S."/>
            <person name="Salzberg S.L."/>
            <person name="Sanchez-Gracia A."/>
            <person name="Saranga D.J."/>
            <person name="Sato H."/>
            <person name="Schaeffer S.W."/>
            <person name="Schatz M.C."/>
            <person name="Schlenke T."/>
            <person name="Schwartz R."/>
            <person name="Segarra C."/>
            <person name="Singh R.S."/>
            <person name="Sirot L."/>
            <person name="Sirota M."/>
            <person name="Sisneros N.B."/>
            <person name="Smith C.D."/>
            <person name="Smith T.F."/>
            <person name="Spieth J."/>
            <person name="Stage D.E."/>
            <person name="Stark A."/>
            <person name="Stephan W."/>
            <person name="Strausberg R.L."/>
            <person name="Strempel S."/>
            <person name="Sturgill D."/>
            <person name="Sutton G."/>
            <person name="Sutton G.G."/>
            <person name="Tao W."/>
            <person name="Teichmann S."/>
            <person name="Tobari Y.N."/>
            <person name="Tomimura Y."/>
            <person name="Tsolas J.M."/>
            <person name="Valente V.L."/>
            <person name="Venter E."/>
            <person name="Venter J.C."/>
            <person name="Vicario S."/>
            <person name="Vieira F.G."/>
            <person name="Vilella A.J."/>
            <person name="Villasante A."/>
            <person name="Walenz B."/>
            <person name="Wang J."/>
            <person name="Wasserman M."/>
            <person name="Watts T."/>
            <person name="Wilson D."/>
            <person name="Wilson R.K."/>
            <person name="Wing R.A."/>
            <person name="Wolfner M.F."/>
            <person name="Wong A."/>
            <person name="Wong G.K."/>
            <person name="Wu C.I."/>
            <person name="Wu G."/>
            <person name="Yamamoto D."/>
            <person name="Yang H.P."/>
            <person name="Yang S.P."/>
            <person name="Yorke J.A."/>
            <person name="Yoshida K."/>
            <person name="Zdobnov E."/>
            <person name="Zhang P."/>
            <person name="Zhang Y."/>
            <person name="Zimin A.V."/>
            <person name="Baldwin J."/>
            <person name="Abdouelleil A."/>
            <person name="Abdulkadir J."/>
            <person name="Abebe A."/>
            <person name="Abera B."/>
            <person name="Abreu J."/>
            <person name="Acer S.C."/>
            <person name="Aftuck L."/>
            <person name="Alexander A."/>
            <person name="An P."/>
            <person name="Anderson E."/>
            <person name="Anderson S."/>
            <person name="Arachi H."/>
            <person name="Azer M."/>
            <person name="Bachantsang P."/>
            <person name="Barry A."/>
            <person name="Bayul T."/>
            <person name="Berlin A."/>
            <person name="Bessette D."/>
            <person name="Bloom T."/>
            <person name="Blye J."/>
            <person name="Boguslavskiy L."/>
            <person name="Bonnet C."/>
            <person name="Boukhgalter B."/>
            <person name="Bourzgui I."/>
            <person name="Brown A."/>
            <person name="Cahill P."/>
            <person name="Channer S."/>
            <person name="Cheshatsang Y."/>
            <person name="Chuda L."/>
            <person name="Citroen M."/>
            <person name="Collymore A."/>
            <person name="Cooke P."/>
            <person name="Costello M."/>
            <person name="D'Aco K."/>
            <person name="Daza R."/>
            <person name="De Haan G."/>
            <person name="DeGray S."/>
            <person name="DeMaso C."/>
            <person name="Dhargay N."/>
            <person name="Dooley K."/>
            <person name="Dooley E."/>
            <person name="Doricent M."/>
            <person name="Dorje P."/>
            <person name="Dorjee K."/>
            <person name="Dupes A."/>
            <person name="Elong R."/>
            <person name="Falk J."/>
            <person name="Farina A."/>
            <person name="Faro S."/>
            <person name="Ferguson D."/>
            <person name="Fisher S."/>
            <person name="Foley C.D."/>
            <person name="Franke A."/>
            <person name="Friedrich D."/>
            <person name="Gadbois L."/>
            <person name="Gearin G."/>
            <person name="Gearin C.R."/>
            <person name="Giannoukos G."/>
            <person name="Goode T."/>
            <person name="Graham J."/>
            <person name="Grandbois E."/>
            <person name="Grewal S."/>
            <person name="Gyaltsen K."/>
            <person name="Hafez N."/>
            <person name="Hagos B."/>
            <person name="Hall J."/>
            <person name="Henson C."/>
            <person name="Hollinger A."/>
            <person name="Honan T."/>
            <person name="Huard M.D."/>
            <person name="Hughes L."/>
            <person name="Hurhula B."/>
            <person name="Husby M.E."/>
            <person name="Kamat A."/>
            <person name="Kanga B."/>
            <person name="Kashin S."/>
            <person name="Khazanovich D."/>
            <person name="Kisner P."/>
            <person name="Lance K."/>
            <person name="Lara M."/>
            <person name="Lee W."/>
            <person name="Lennon N."/>
            <person name="Letendre F."/>
            <person name="LeVine R."/>
            <person name="Lipovsky A."/>
            <person name="Liu X."/>
            <person name="Liu J."/>
            <person name="Liu S."/>
            <person name="Lokyitsang T."/>
            <person name="Lokyitsang Y."/>
            <person name="Lubonja R."/>
            <person name="Lui A."/>
            <person name="MacDonald P."/>
            <person name="Magnisalis V."/>
            <person name="Maru K."/>
            <person name="Matthews C."/>
            <person name="McCusker W."/>
            <person name="McDonough S."/>
            <person name="Mehta T."/>
            <person name="Meldrim J."/>
            <person name="Meneus L."/>
            <person name="Mihai O."/>
            <person name="Mihalev A."/>
            <person name="Mihova T."/>
            <person name="Mittelman R."/>
            <person name="Mlenga V."/>
            <person name="Montmayeur A."/>
            <person name="Mulrain L."/>
            <person name="Navidi A."/>
            <person name="Naylor J."/>
            <person name="Negash T."/>
            <person name="Nguyen T."/>
            <person name="Nguyen N."/>
            <person name="Nicol R."/>
            <person name="Norbu C."/>
            <person name="Norbu N."/>
            <person name="Novod N."/>
            <person name="O'Neill B."/>
            <person name="Osman S."/>
            <person name="Markiewicz E."/>
            <person name="Oyono O.L."/>
            <person name="Patti C."/>
            <person name="Phunkhang P."/>
            <person name="Pierre F."/>
            <person name="Priest M."/>
            <person name="Raghuraman S."/>
            <person name="Rege F."/>
            <person name="Reyes R."/>
            <person name="Rise C."/>
            <person name="Rogov P."/>
            <person name="Ross K."/>
            <person name="Ryan E."/>
            <person name="Settipalli S."/>
            <person name="Shea T."/>
            <person name="Sherpa N."/>
            <person name="Shi L."/>
            <person name="Shih D."/>
            <person name="Sparrow T."/>
            <person name="Spaulding J."/>
            <person name="Stalker J."/>
            <person name="Stange-Thomann N."/>
            <person name="Stavropoulos S."/>
            <person name="Stone C."/>
            <person name="Strader C."/>
            <person name="Tesfaye S."/>
            <person name="Thomson T."/>
            <person name="Thoulutsang Y."/>
            <person name="Thoulutsang D."/>
            <person name="Topham K."/>
            <person name="Topping I."/>
            <person name="Tsamla T."/>
            <person name="Vassiliev H."/>
            <person name="Vo A."/>
            <person name="Wangchuk T."/>
            <person name="Wangdi T."/>
            <person name="Weiand M."/>
            <person name="Wilkinson J."/>
            <person name="Wilson A."/>
            <person name="Yadav S."/>
            <person name="Young G."/>
            <person name="Yu Q."/>
            <person name="Zembek L."/>
            <person name="Zhong D."/>
            <person name="Zimmer A."/>
            <person name="Zwirko Z."/>
            <person name="Jaffe D.B."/>
            <person name="Alvarez P."/>
            <person name="Brockman W."/>
            <person name="Butler J."/>
            <person name="Chin C."/>
            <person name="Gnerre S."/>
            <person name="Grabherr M."/>
            <person name="Kleber M."/>
            <person name="Mauceli E."/>
            <person name="MacCallum I."/>
        </authorList>
    </citation>
    <scope>NUCLEOTIDE SEQUENCE [LARGE SCALE GENOMIC DNA]</scope>
    <source>
        <strain evidence="12">Tucson 15287-2541.00</strain>
    </source>
</reference>
<dbReference type="EC" id="3.1.3.5" evidence="3"/>
<dbReference type="KEGG" id="dgr:6560856"/>
<feature type="domain" description="Calcineurin-like phosphoesterase" evidence="9">
    <location>
        <begin position="33"/>
        <end position="253"/>
    </location>
</feature>
<dbReference type="OrthoDB" id="7722975at2759"/>
<evidence type="ECO:0000313" key="12">
    <source>
        <dbReference type="Proteomes" id="UP000001070"/>
    </source>
</evidence>
<evidence type="ECO:0000313" key="11">
    <source>
        <dbReference type="EMBL" id="EDW01380.1"/>
    </source>
</evidence>
<accession>B4J931</accession>
<dbReference type="Pfam" id="PF02872">
    <property type="entry name" value="5_nucleotid_C"/>
    <property type="match status" value="1"/>
</dbReference>
<evidence type="ECO:0000256" key="1">
    <source>
        <dbReference type="ARBA" id="ARBA00000815"/>
    </source>
</evidence>
<dbReference type="InterPro" id="IPR008334">
    <property type="entry name" value="5'-Nucleotdase_C"/>
</dbReference>
<keyword evidence="5 8" id="KW-0732">Signal</keyword>
<evidence type="ECO:0000256" key="7">
    <source>
        <dbReference type="ARBA" id="ARBA00022801"/>
    </source>
</evidence>
<dbReference type="CDD" id="cd07409">
    <property type="entry name" value="MPP_CD73_N"/>
    <property type="match status" value="1"/>
</dbReference>
<dbReference type="eggNOG" id="KOG4419">
    <property type="taxonomic scope" value="Eukaryota"/>
</dbReference>
<gene>
    <name evidence="11" type="primary">Dgri\GH21403</name>
    <name evidence="11" type="ORF">Dgri_GH21403</name>
</gene>
<dbReference type="SUPFAM" id="SSF55816">
    <property type="entry name" value="5'-nucleotidase (syn. UDP-sugar hydrolase), C-terminal domain"/>
    <property type="match status" value="1"/>
</dbReference>
<dbReference type="InterPro" id="IPR006146">
    <property type="entry name" value="5'-Nucleotdase_CS"/>
</dbReference>
<evidence type="ECO:0000256" key="6">
    <source>
        <dbReference type="ARBA" id="ARBA00022741"/>
    </source>
</evidence>
<comment type="similarity">
    <text evidence="2 8">Belongs to the 5'-nucleotidase family.</text>
</comment>
<dbReference type="InterPro" id="IPR029052">
    <property type="entry name" value="Metallo-depent_PP-like"/>
</dbReference>
<dbReference type="SMR" id="B4J931"/>